<dbReference type="InterPro" id="IPR050343">
    <property type="entry name" value="RsuA_PseudoU_synthase"/>
</dbReference>
<reference evidence="5 6" key="1">
    <citation type="submission" date="2024-02" db="EMBL/GenBank/DDBJ databases">
        <title>Rubritalea halochordaticola NBRC 107102.</title>
        <authorList>
            <person name="Ichikawa N."/>
            <person name="Katano-Makiyama Y."/>
            <person name="Hidaka K."/>
        </authorList>
    </citation>
    <scope>NUCLEOTIDE SEQUENCE [LARGE SCALE GENOMIC DNA]</scope>
    <source>
        <strain evidence="5 6">NBRC 107102</strain>
    </source>
</reference>
<evidence type="ECO:0000256" key="1">
    <source>
        <dbReference type="ARBA" id="ARBA00008348"/>
    </source>
</evidence>
<dbReference type="InterPro" id="IPR018496">
    <property type="entry name" value="PsdUridine_synth_RsuA/RluB_CS"/>
</dbReference>
<keyword evidence="6" id="KW-1185">Reference proteome</keyword>
<dbReference type="Pfam" id="PF00849">
    <property type="entry name" value="PseudoU_synth_2"/>
    <property type="match status" value="1"/>
</dbReference>
<dbReference type="SUPFAM" id="SSF55120">
    <property type="entry name" value="Pseudouridine synthase"/>
    <property type="match status" value="1"/>
</dbReference>
<comment type="caution">
    <text evidence="5">The sequence shown here is derived from an EMBL/GenBank/DDBJ whole genome shotgun (WGS) entry which is preliminary data.</text>
</comment>
<dbReference type="InterPro" id="IPR006145">
    <property type="entry name" value="PsdUridine_synth_RsuA/RluA"/>
</dbReference>
<dbReference type="Proteomes" id="UP001424741">
    <property type="component" value="Unassembled WGS sequence"/>
</dbReference>
<dbReference type="RefSeq" id="WP_346189359.1">
    <property type="nucleotide sequence ID" value="NZ_BAABRL010000009.1"/>
</dbReference>
<dbReference type="Gene3D" id="3.30.70.580">
    <property type="entry name" value="Pseudouridine synthase I, catalytic domain, N-terminal subdomain"/>
    <property type="match status" value="1"/>
</dbReference>
<dbReference type="InterPro" id="IPR020103">
    <property type="entry name" value="PsdUridine_synth_cat_dom_sf"/>
</dbReference>
<accession>A0ABP9V248</accession>
<dbReference type="EC" id="5.4.99.-" evidence="3"/>
<dbReference type="InterPro" id="IPR020094">
    <property type="entry name" value="TruA/RsuA/RluB/E/F_N"/>
</dbReference>
<comment type="similarity">
    <text evidence="1 3">Belongs to the pseudouridine synthase RsuA family.</text>
</comment>
<dbReference type="PANTHER" id="PTHR47683">
    <property type="entry name" value="PSEUDOURIDINE SYNTHASE FAMILY PROTEIN-RELATED"/>
    <property type="match status" value="1"/>
</dbReference>
<dbReference type="InterPro" id="IPR042092">
    <property type="entry name" value="PsdUridine_s_RsuA/RluB/E/F_cat"/>
</dbReference>
<feature type="domain" description="Pseudouridine synthase RsuA/RluA-like" evidence="4">
    <location>
        <begin position="3"/>
        <end position="150"/>
    </location>
</feature>
<dbReference type="InterPro" id="IPR000748">
    <property type="entry name" value="PsdUridine_synth_RsuA/RluB/E/F"/>
</dbReference>
<dbReference type="PROSITE" id="PS01149">
    <property type="entry name" value="PSI_RSU"/>
    <property type="match status" value="1"/>
</dbReference>
<organism evidence="5 6">
    <name type="scientific">Rubritalea halochordaticola</name>
    <dbReference type="NCBI Taxonomy" id="714537"/>
    <lineage>
        <taxon>Bacteria</taxon>
        <taxon>Pseudomonadati</taxon>
        <taxon>Verrucomicrobiota</taxon>
        <taxon>Verrucomicrobiia</taxon>
        <taxon>Verrucomicrobiales</taxon>
        <taxon>Rubritaleaceae</taxon>
        <taxon>Rubritalea</taxon>
    </lineage>
</organism>
<evidence type="ECO:0000313" key="5">
    <source>
        <dbReference type="EMBL" id="GAA5496737.1"/>
    </source>
</evidence>
<sequence length="190" mass="21211">MIVAFHKPYGVLSQFNKNPDYPDQRVLGDCGLPEHLHPVGRLDLDSEGLLLLTDDKELETKLLDPKHGHRRCYLVQVDGQPDDLVIRELEAGGLQIKGGVTKPCKVKLLGEAPSLPERDPAVDVHAAARSSWLKMELTEGKNRQVRRMTAKVGFPTLRLMRISIGDLQLHELKPGESKLLSPEETALLFQ</sequence>
<dbReference type="Gene3D" id="3.30.70.1560">
    <property type="entry name" value="Alpha-L RNA-binding motif"/>
    <property type="match status" value="1"/>
</dbReference>
<keyword evidence="2 3" id="KW-0413">Isomerase</keyword>
<name>A0ABP9V248_9BACT</name>
<protein>
    <recommendedName>
        <fullName evidence="3">Pseudouridine synthase</fullName>
        <ecNumber evidence="3">5.4.99.-</ecNumber>
    </recommendedName>
</protein>
<gene>
    <name evidence="5" type="primary">rluE</name>
    <name evidence="5" type="ORF">Rhal01_02922</name>
</gene>
<evidence type="ECO:0000256" key="2">
    <source>
        <dbReference type="ARBA" id="ARBA00023235"/>
    </source>
</evidence>
<evidence type="ECO:0000313" key="6">
    <source>
        <dbReference type="Proteomes" id="UP001424741"/>
    </source>
</evidence>
<dbReference type="PANTHER" id="PTHR47683:SF2">
    <property type="entry name" value="RNA-BINDING S4 DOMAIN-CONTAINING PROTEIN"/>
    <property type="match status" value="1"/>
</dbReference>
<evidence type="ECO:0000259" key="4">
    <source>
        <dbReference type="Pfam" id="PF00849"/>
    </source>
</evidence>
<evidence type="ECO:0000256" key="3">
    <source>
        <dbReference type="RuleBase" id="RU003887"/>
    </source>
</evidence>
<dbReference type="NCBIfam" id="TIGR00093">
    <property type="entry name" value="pseudouridine synthase"/>
    <property type="match status" value="1"/>
</dbReference>
<proteinExistence type="inferred from homology"/>
<dbReference type="EMBL" id="BAABRL010000009">
    <property type="protein sequence ID" value="GAA5496737.1"/>
    <property type="molecule type" value="Genomic_DNA"/>
</dbReference>